<evidence type="ECO:0000259" key="2">
    <source>
        <dbReference type="Pfam" id="PF00905"/>
    </source>
</evidence>
<reference evidence="3 4" key="1">
    <citation type="submission" date="2019-03" db="EMBL/GenBank/DDBJ databases">
        <title>Genomic Encyclopedia of Type Strains, Phase IV (KMG-IV): sequencing the most valuable type-strain genomes for metagenomic binning, comparative biology and taxonomic classification.</title>
        <authorList>
            <person name="Goeker M."/>
        </authorList>
    </citation>
    <scope>NUCLEOTIDE SEQUENCE [LARGE SCALE GENOMIC DNA]</scope>
    <source>
        <strain evidence="3 4">LX-B</strain>
    </source>
</reference>
<evidence type="ECO:0000256" key="1">
    <source>
        <dbReference type="SAM" id="Phobius"/>
    </source>
</evidence>
<name>A0A4R1QV95_HYDET</name>
<dbReference type="PANTHER" id="PTHR30627:SF24">
    <property type="entry name" value="PENICILLIN-BINDING PROTEIN 4B"/>
    <property type="match status" value="1"/>
</dbReference>
<keyword evidence="4" id="KW-1185">Reference proteome</keyword>
<protein>
    <submittedName>
        <fullName evidence="3">Peptidoglycan glycosyltransferase/penicillin-binding protein 2</fullName>
    </submittedName>
</protein>
<proteinExistence type="predicted"/>
<dbReference type="EMBL" id="SLUN01000059">
    <property type="protein sequence ID" value="TCL54874.1"/>
    <property type="molecule type" value="Genomic_DNA"/>
</dbReference>
<dbReference type="Gene3D" id="3.40.710.10">
    <property type="entry name" value="DD-peptidase/beta-lactamase superfamily"/>
    <property type="match status" value="1"/>
</dbReference>
<dbReference type="AlphaFoldDB" id="A0A4R1QV95"/>
<keyword evidence="1" id="KW-0812">Transmembrane</keyword>
<dbReference type="GO" id="GO:0071555">
    <property type="term" value="P:cell wall organization"/>
    <property type="evidence" value="ECO:0007669"/>
    <property type="project" value="TreeGrafter"/>
</dbReference>
<keyword evidence="1" id="KW-1133">Transmembrane helix</keyword>
<dbReference type="SUPFAM" id="SSF56601">
    <property type="entry name" value="beta-lactamase/transpeptidase-like"/>
    <property type="match status" value="1"/>
</dbReference>
<dbReference type="GO" id="GO:0005886">
    <property type="term" value="C:plasma membrane"/>
    <property type="evidence" value="ECO:0007669"/>
    <property type="project" value="TreeGrafter"/>
</dbReference>
<dbReference type="InterPro" id="IPR001460">
    <property type="entry name" value="PCN-bd_Tpept"/>
</dbReference>
<dbReference type="InterPro" id="IPR036138">
    <property type="entry name" value="PBP_dimer_sf"/>
</dbReference>
<evidence type="ECO:0000313" key="4">
    <source>
        <dbReference type="Proteomes" id="UP000295008"/>
    </source>
</evidence>
<dbReference type="GO" id="GO:0071972">
    <property type="term" value="F:peptidoglycan L,D-transpeptidase activity"/>
    <property type="evidence" value="ECO:0007669"/>
    <property type="project" value="TreeGrafter"/>
</dbReference>
<keyword evidence="1" id="KW-0472">Membrane</keyword>
<comment type="caution">
    <text evidence="3">The sequence shown here is derived from an EMBL/GenBank/DDBJ whole genome shotgun (WGS) entry which is preliminary data.</text>
</comment>
<dbReference type="SUPFAM" id="SSF56519">
    <property type="entry name" value="Penicillin binding protein dimerisation domain"/>
    <property type="match status" value="1"/>
</dbReference>
<evidence type="ECO:0000313" key="3">
    <source>
        <dbReference type="EMBL" id="TCL54874.1"/>
    </source>
</evidence>
<dbReference type="GO" id="GO:0008658">
    <property type="term" value="F:penicillin binding"/>
    <property type="evidence" value="ECO:0007669"/>
    <property type="project" value="InterPro"/>
</dbReference>
<dbReference type="PANTHER" id="PTHR30627">
    <property type="entry name" value="PEPTIDOGLYCAN D,D-TRANSPEPTIDASE"/>
    <property type="match status" value="1"/>
</dbReference>
<feature type="domain" description="Penicillin-binding protein transpeptidase" evidence="2">
    <location>
        <begin position="234"/>
        <end position="535"/>
    </location>
</feature>
<keyword evidence="3" id="KW-0808">Transferase</keyword>
<dbReference type="InterPro" id="IPR050515">
    <property type="entry name" value="Beta-lactam/transpept"/>
</dbReference>
<dbReference type="RefSeq" id="WP_132017904.1">
    <property type="nucleotide sequence ID" value="NZ_SLUN01000059.1"/>
</dbReference>
<dbReference type="InterPro" id="IPR012338">
    <property type="entry name" value="Beta-lactam/transpept-like"/>
</dbReference>
<gene>
    <name evidence="3" type="ORF">EDC14_105917</name>
</gene>
<sequence length="542" mass="59734">MDPLEQSYRRILFIIGLVFCASLILLIQLIRIQVVEHRHYSQLTVQQRSRYLLTNPLRGAFYDRNGRSLRGADRAWYIMIQNPLRDAMAERLAAIFGPDFQTERERQRHAGRWVYPKPLKASQVRSLERFKSQEWQIIANPAAPQATKLAWHALGSVRDGKGVSGLESLYDSFLTASRSTASLVAFVDGKHHPFQGLGIRNLRKSSSESGVILTLDERIQRIAEAVMDRERLKGAIVVLDVNSGQILAMASRPMVNFANLQESLSDPNNPFLNRAIAAYNPGSIFKLVTLCAGIDGGLLNPNEVFTAYSYPDMARWHFPTGDVGRLSLTEALAYSYNPIFIEIALRLGPEIILQYGDRLGLAQPCNIGLKDEAWGELPSGLGMSPGEQANMALGQQGVMTTPLQVASLVQTIANGGIRNIPRLVLGTKDGENSEIKWLEPQPPVRVLKPETTAIIRRMMKAVVDFGTGKEAALYGGEAAGKTGTAQTGEDGYATDNAWFAGFAPYSKPRYVTVVFCEQGGAGGKAAAPIFREIMEKVTKIRD</sequence>
<dbReference type="GO" id="GO:0016740">
    <property type="term" value="F:transferase activity"/>
    <property type="evidence" value="ECO:0007669"/>
    <property type="project" value="UniProtKB-KW"/>
</dbReference>
<dbReference type="Pfam" id="PF00905">
    <property type="entry name" value="Transpeptidase"/>
    <property type="match status" value="1"/>
</dbReference>
<dbReference type="Proteomes" id="UP000295008">
    <property type="component" value="Unassembled WGS sequence"/>
</dbReference>
<organism evidence="3 4">
    <name type="scientific">Hydrogenispora ethanolica</name>
    <dbReference type="NCBI Taxonomy" id="1082276"/>
    <lineage>
        <taxon>Bacteria</taxon>
        <taxon>Bacillati</taxon>
        <taxon>Bacillota</taxon>
        <taxon>Hydrogenispora</taxon>
    </lineage>
</organism>
<feature type="transmembrane region" description="Helical" evidence="1">
    <location>
        <begin position="12"/>
        <end position="30"/>
    </location>
</feature>
<dbReference type="OrthoDB" id="9770103at2"/>
<accession>A0A4R1QV95</accession>
<dbReference type="Gene3D" id="3.90.1310.10">
    <property type="entry name" value="Penicillin-binding protein 2a (Domain 2)"/>
    <property type="match status" value="1"/>
</dbReference>